<dbReference type="EnsemblPlants" id="AET3Gv20490200.29">
    <property type="protein sequence ID" value="AET3Gv20490200.29"/>
    <property type="gene ID" value="AET3Gv20490200"/>
</dbReference>
<evidence type="ECO:0000313" key="2">
    <source>
        <dbReference type="EnsemblPlants" id="AET3Gv20490200.31"/>
    </source>
</evidence>
<reference evidence="3" key="1">
    <citation type="journal article" date="2014" name="Science">
        <title>Ancient hybridizations among the ancestral genomes of bread wheat.</title>
        <authorList>
            <consortium name="International Wheat Genome Sequencing Consortium,"/>
            <person name="Marcussen T."/>
            <person name="Sandve S.R."/>
            <person name="Heier L."/>
            <person name="Spannagl M."/>
            <person name="Pfeifer M."/>
            <person name="Jakobsen K.S."/>
            <person name="Wulff B.B."/>
            <person name="Steuernagel B."/>
            <person name="Mayer K.F."/>
            <person name="Olsen O.A."/>
        </authorList>
    </citation>
    <scope>NUCLEOTIDE SEQUENCE [LARGE SCALE GENOMIC DNA]</scope>
    <source>
        <strain evidence="3">cv. AL8/78</strain>
    </source>
</reference>
<dbReference type="EnsemblPlants" id="AET3Gv20490200.31">
    <property type="protein sequence ID" value="AET3Gv20490200.31"/>
    <property type="gene ID" value="AET3Gv20490200"/>
</dbReference>
<reference evidence="2" key="3">
    <citation type="journal article" date="2017" name="Nature">
        <title>Genome sequence of the progenitor of the wheat D genome Aegilops tauschii.</title>
        <authorList>
            <person name="Luo M.C."/>
            <person name="Gu Y.Q."/>
            <person name="Puiu D."/>
            <person name="Wang H."/>
            <person name="Twardziok S.O."/>
            <person name="Deal K.R."/>
            <person name="Huo N."/>
            <person name="Zhu T."/>
            <person name="Wang L."/>
            <person name="Wang Y."/>
            <person name="McGuire P.E."/>
            <person name="Liu S."/>
            <person name="Long H."/>
            <person name="Ramasamy R.K."/>
            <person name="Rodriguez J.C."/>
            <person name="Van S.L."/>
            <person name="Yuan L."/>
            <person name="Wang Z."/>
            <person name="Xia Z."/>
            <person name="Xiao L."/>
            <person name="Anderson O.D."/>
            <person name="Ouyang S."/>
            <person name="Liang Y."/>
            <person name="Zimin A.V."/>
            <person name="Pertea G."/>
            <person name="Qi P."/>
            <person name="Bennetzen J.L."/>
            <person name="Dai X."/>
            <person name="Dawson M.W."/>
            <person name="Muller H.G."/>
            <person name="Kugler K."/>
            <person name="Rivarola-Duarte L."/>
            <person name="Spannagl M."/>
            <person name="Mayer K.F.X."/>
            <person name="Lu F.H."/>
            <person name="Bevan M.W."/>
            <person name="Leroy P."/>
            <person name="Li P."/>
            <person name="You F.M."/>
            <person name="Sun Q."/>
            <person name="Liu Z."/>
            <person name="Lyons E."/>
            <person name="Wicker T."/>
            <person name="Salzberg S.L."/>
            <person name="Devos K.M."/>
            <person name="Dvorak J."/>
        </authorList>
    </citation>
    <scope>NUCLEOTIDE SEQUENCE [LARGE SCALE GENOMIC DNA]</scope>
    <source>
        <strain evidence="2">cv. AL8/78</strain>
    </source>
</reference>
<keyword evidence="3" id="KW-1185">Reference proteome</keyword>
<reference evidence="2" key="4">
    <citation type="submission" date="2019-03" db="UniProtKB">
        <authorList>
            <consortium name="EnsemblPlants"/>
        </authorList>
    </citation>
    <scope>IDENTIFICATION</scope>
</reference>
<keyword evidence="1" id="KW-0812">Transmembrane</keyword>
<evidence type="ECO:0000256" key="1">
    <source>
        <dbReference type="SAM" id="Phobius"/>
    </source>
</evidence>
<sequence length="67" mass="7463">MLMSASKPDLFYACALRVTGFYCCIICAACLLTKLNLLSERHVNKYNSQISARKPASRGATGWRPNH</sequence>
<dbReference type="Gramene" id="AET3Gv20490200.31">
    <property type="protein sequence ID" value="AET3Gv20490200.31"/>
    <property type="gene ID" value="AET3Gv20490200"/>
</dbReference>
<dbReference type="Proteomes" id="UP000015105">
    <property type="component" value="Chromosome 3D"/>
</dbReference>
<dbReference type="AlphaFoldDB" id="A0A453EW36"/>
<keyword evidence="1" id="KW-0472">Membrane</keyword>
<name>A0A453EW36_AEGTS</name>
<accession>A0A453EW36</accession>
<keyword evidence="1" id="KW-1133">Transmembrane helix</keyword>
<organism evidence="2 3">
    <name type="scientific">Aegilops tauschii subsp. strangulata</name>
    <name type="common">Goatgrass</name>
    <dbReference type="NCBI Taxonomy" id="200361"/>
    <lineage>
        <taxon>Eukaryota</taxon>
        <taxon>Viridiplantae</taxon>
        <taxon>Streptophyta</taxon>
        <taxon>Embryophyta</taxon>
        <taxon>Tracheophyta</taxon>
        <taxon>Spermatophyta</taxon>
        <taxon>Magnoliopsida</taxon>
        <taxon>Liliopsida</taxon>
        <taxon>Poales</taxon>
        <taxon>Poaceae</taxon>
        <taxon>BOP clade</taxon>
        <taxon>Pooideae</taxon>
        <taxon>Triticodae</taxon>
        <taxon>Triticeae</taxon>
        <taxon>Triticinae</taxon>
        <taxon>Aegilops</taxon>
    </lineage>
</organism>
<reference evidence="3" key="2">
    <citation type="journal article" date="2017" name="Nat. Plants">
        <title>The Aegilops tauschii genome reveals multiple impacts of transposons.</title>
        <authorList>
            <person name="Zhao G."/>
            <person name="Zou C."/>
            <person name="Li K."/>
            <person name="Wang K."/>
            <person name="Li T."/>
            <person name="Gao L."/>
            <person name="Zhang X."/>
            <person name="Wang H."/>
            <person name="Yang Z."/>
            <person name="Liu X."/>
            <person name="Jiang W."/>
            <person name="Mao L."/>
            <person name="Kong X."/>
            <person name="Jiao Y."/>
            <person name="Jia J."/>
        </authorList>
    </citation>
    <scope>NUCLEOTIDE SEQUENCE [LARGE SCALE GENOMIC DNA]</scope>
    <source>
        <strain evidence="3">cv. AL8/78</strain>
    </source>
</reference>
<reference evidence="2" key="5">
    <citation type="journal article" date="2021" name="G3 (Bethesda)">
        <title>Aegilops tauschii genome assembly Aet v5.0 features greater sequence contiguity and improved annotation.</title>
        <authorList>
            <person name="Wang L."/>
            <person name="Zhu T."/>
            <person name="Rodriguez J.C."/>
            <person name="Deal K.R."/>
            <person name="Dubcovsky J."/>
            <person name="McGuire P.E."/>
            <person name="Lux T."/>
            <person name="Spannagl M."/>
            <person name="Mayer K.F.X."/>
            <person name="Baldrich P."/>
            <person name="Meyers B.C."/>
            <person name="Huo N."/>
            <person name="Gu Y.Q."/>
            <person name="Zhou H."/>
            <person name="Devos K.M."/>
            <person name="Bennetzen J.L."/>
            <person name="Unver T."/>
            <person name="Budak H."/>
            <person name="Gulick P.J."/>
            <person name="Galiba G."/>
            <person name="Kalapos B."/>
            <person name="Nelson D.R."/>
            <person name="Li P."/>
            <person name="You F.M."/>
            <person name="Luo M.C."/>
            <person name="Dvorak J."/>
        </authorList>
    </citation>
    <scope>NUCLEOTIDE SEQUENCE [LARGE SCALE GENOMIC DNA]</scope>
    <source>
        <strain evidence="2">cv. AL8/78</strain>
    </source>
</reference>
<evidence type="ECO:0000313" key="3">
    <source>
        <dbReference type="Proteomes" id="UP000015105"/>
    </source>
</evidence>
<dbReference type="Gramene" id="AET3Gv20490200.29">
    <property type="protein sequence ID" value="AET3Gv20490200.29"/>
    <property type="gene ID" value="AET3Gv20490200"/>
</dbReference>
<feature type="transmembrane region" description="Helical" evidence="1">
    <location>
        <begin position="12"/>
        <end position="32"/>
    </location>
</feature>
<proteinExistence type="predicted"/>
<protein>
    <submittedName>
        <fullName evidence="2">Uncharacterized protein</fullName>
    </submittedName>
</protein>